<gene>
    <name evidence="2" type="ORF">GOP47_0000355</name>
</gene>
<proteinExistence type="predicted"/>
<accession>A0A9D4VEK0</accession>
<name>A0A9D4VEK0_ADICA</name>
<feature type="region of interest" description="Disordered" evidence="1">
    <location>
        <begin position="1"/>
        <end position="50"/>
    </location>
</feature>
<evidence type="ECO:0000256" key="1">
    <source>
        <dbReference type="SAM" id="MobiDB-lite"/>
    </source>
</evidence>
<dbReference type="EMBL" id="JABFUD020000001">
    <property type="protein sequence ID" value="KAI5084186.1"/>
    <property type="molecule type" value="Genomic_DNA"/>
</dbReference>
<feature type="non-terminal residue" evidence="2">
    <location>
        <position position="50"/>
    </location>
</feature>
<reference evidence="2" key="1">
    <citation type="submission" date="2021-01" db="EMBL/GenBank/DDBJ databases">
        <title>Adiantum capillus-veneris genome.</title>
        <authorList>
            <person name="Fang Y."/>
            <person name="Liao Q."/>
        </authorList>
    </citation>
    <scope>NUCLEOTIDE SEQUENCE</scope>
    <source>
        <strain evidence="2">H3</strain>
        <tissue evidence="2">Leaf</tissue>
    </source>
</reference>
<keyword evidence="3" id="KW-1185">Reference proteome</keyword>
<dbReference type="AlphaFoldDB" id="A0A9D4VEK0"/>
<organism evidence="2 3">
    <name type="scientific">Adiantum capillus-veneris</name>
    <name type="common">Maidenhair fern</name>
    <dbReference type="NCBI Taxonomy" id="13818"/>
    <lineage>
        <taxon>Eukaryota</taxon>
        <taxon>Viridiplantae</taxon>
        <taxon>Streptophyta</taxon>
        <taxon>Embryophyta</taxon>
        <taxon>Tracheophyta</taxon>
        <taxon>Polypodiopsida</taxon>
        <taxon>Polypodiidae</taxon>
        <taxon>Polypodiales</taxon>
        <taxon>Pteridineae</taxon>
        <taxon>Pteridaceae</taxon>
        <taxon>Vittarioideae</taxon>
        <taxon>Adiantum</taxon>
    </lineage>
</organism>
<evidence type="ECO:0000313" key="2">
    <source>
        <dbReference type="EMBL" id="KAI5084186.1"/>
    </source>
</evidence>
<sequence length="50" mass="5602">KILNDIGQEVESTKTSMDRSSQLHLGTKSEMTVSGTRVESVSSTYDRKRK</sequence>
<dbReference type="Proteomes" id="UP000886520">
    <property type="component" value="Chromosome 1"/>
</dbReference>
<evidence type="ECO:0000313" key="3">
    <source>
        <dbReference type="Proteomes" id="UP000886520"/>
    </source>
</evidence>
<protein>
    <submittedName>
        <fullName evidence="2">Uncharacterized protein</fullName>
    </submittedName>
</protein>
<feature type="compositionally biased region" description="Polar residues" evidence="1">
    <location>
        <begin position="13"/>
        <end position="44"/>
    </location>
</feature>
<comment type="caution">
    <text evidence="2">The sequence shown here is derived from an EMBL/GenBank/DDBJ whole genome shotgun (WGS) entry which is preliminary data.</text>
</comment>
<feature type="non-terminal residue" evidence="2">
    <location>
        <position position="1"/>
    </location>
</feature>